<gene>
    <name evidence="1" type="ORF">D1953_16415</name>
</gene>
<sequence>MAVNKKDQNNKDSRNLGDSLLDSWTNSLNTIHASQKEVENVSIQAIGYQREVWEKLTEDFTRIEQEQKKLVEELRIVGKKNIQTLYGEEAGETFDKWNEHFDEVSLRVQQLTVAPLKETFNLLNQSQDQLQDSIKKGITQQQSLRENFLNQLKSAQKGFVDLVESNTKLALSLYKI</sequence>
<name>A0A398B0N7_9BACI</name>
<dbReference type="RefSeq" id="WP_119118258.1">
    <property type="nucleotide sequence ID" value="NZ_QWVS01000035.1"/>
</dbReference>
<comment type="caution">
    <text evidence="1">The sequence shown here is derived from an EMBL/GenBank/DDBJ whole genome shotgun (WGS) entry which is preliminary data.</text>
</comment>
<protein>
    <recommendedName>
        <fullName evidence="3">Polyhydroxyalkanoic acid inclusion protein PhaP</fullName>
    </recommendedName>
</protein>
<evidence type="ECO:0000313" key="2">
    <source>
        <dbReference type="Proteomes" id="UP000266016"/>
    </source>
</evidence>
<organism evidence="1 2">
    <name type="scientific">Peribacillus asahii</name>
    <dbReference type="NCBI Taxonomy" id="228899"/>
    <lineage>
        <taxon>Bacteria</taxon>
        <taxon>Bacillati</taxon>
        <taxon>Bacillota</taxon>
        <taxon>Bacilli</taxon>
        <taxon>Bacillales</taxon>
        <taxon>Bacillaceae</taxon>
        <taxon>Peribacillus</taxon>
    </lineage>
</organism>
<accession>A0A398B0N7</accession>
<keyword evidence="2" id="KW-1185">Reference proteome</keyword>
<proteinExistence type="predicted"/>
<dbReference type="InterPro" id="IPR011728">
    <property type="entry name" value="PhaP_Bmeg"/>
</dbReference>
<evidence type="ECO:0000313" key="1">
    <source>
        <dbReference type="EMBL" id="RID83332.1"/>
    </source>
</evidence>
<dbReference type="AlphaFoldDB" id="A0A398B0N7"/>
<evidence type="ECO:0008006" key="3">
    <source>
        <dbReference type="Google" id="ProtNLM"/>
    </source>
</evidence>
<reference evidence="1 2" key="1">
    <citation type="submission" date="2018-08" db="EMBL/GenBank/DDBJ databases">
        <title>Bacillus jemisoniae sp. nov., Bacillus chryseoplanitiae sp. nov., Bacillus resnikiae sp. nov., and Bacillus frankliniae sp. nov., isolated from Viking spacecraft and associated surfaces.</title>
        <authorList>
            <person name="Seuylemezian A."/>
            <person name="Vaishampayan P."/>
        </authorList>
    </citation>
    <scope>NUCLEOTIDE SEQUENCE [LARGE SCALE GENOMIC DNA]</scope>
    <source>
        <strain evidence="1 2">MA001</strain>
    </source>
</reference>
<dbReference type="Pfam" id="PF09602">
    <property type="entry name" value="PhaP_Bmeg"/>
    <property type="match status" value="1"/>
</dbReference>
<dbReference type="Proteomes" id="UP000266016">
    <property type="component" value="Unassembled WGS sequence"/>
</dbReference>
<dbReference type="EMBL" id="QWVS01000035">
    <property type="protein sequence ID" value="RID83332.1"/>
    <property type="molecule type" value="Genomic_DNA"/>
</dbReference>